<accession>A0ACC7NSM4</accession>
<name>A0ACC7NSM4_9BACL</name>
<evidence type="ECO:0000313" key="2">
    <source>
        <dbReference type="Proteomes" id="UP001631969"/>
    </source>
</evidence>
<gene>
    <name evidence="1" type="ORF">ACI1P1_04755</name>
</gene>
<protein>
    <submittedName>
        <fullName evidence="1">5'-3' exonuclease H3TH domain-containing protein</fullName>
    </submittedName>
</protein>
<comment type="caution">
    <text evidence="1">The sequence shown here is derived from an EMBL/GenBank/DDBJ whole genome shotgun (WGS) entry which is preliminary data.</text>
</comment>
<keyword evidence="1" id="KW-0378">Hydrolase</keyword>
<keyword evidence="2" id="KW-1185">Reference proteome</keyword>
<keyword evidence="1" id="KW-0540">Nuclease</keyword>
<dbReference type="EMBL" id="JBJURJ010000003">
    <property type="protein sequence ID" value="MFM9327608.1"/>
    <property type="molecule type" value="Genomic_DNA"/>
</dbReference>
<proteinExistence type="predicted"/>
<evidence type="ECO:0000313" key="1">
    <source>
        <dbReference type="EMBL" id="MFM9327608.1"/>
    </source>
</evidence>
<keyword evidence="1" id="KW-0269">Exonuclease</keyword>
<sequence length="295" mass="33433">MNQQHLLLIDGFNLLSRAHFATSYNRANDQLRNKNGVYNNALRVFYQKLFNLIREHRITHLSVLWDVKREETTRRQKYASYKATRTELPEPLLDQYLSCRDILEGIGVHQLSLPPYEADDLLGAFSRLWPVDHCFIYSNDRDLLQLLSDTSSQIIAGKQGEAVYTCAHFQNDYGIVPGQWTDVKALLGDTSDNIPGCPGIGAKSALPLIQQYGSLESLYASIDQLEPHLIKHRKKLVAGQESCFLSKELSTIIVDIPEIGELPLEALQLNIRHDVLRASMEQYELNIRIDASLGA</sequence>
<dbReference type="Proteomes" id="UP001631969">
    <property type="component" value="Unassembled WGS sequence"/>
</dbReference>
<organism evidence="1 2">
    <name type="scientific">Paenibacillus mesotrionivorans</name>
    <dbReference type="NCBI Taxonomy" id="3160968"/>
    <lineage>
        <taxon>Bacteria</taxon>
        <taxon>Bacillati</taxon>
        <taxon>Bacillota</taxon>
        <taxon>Bacilli</taxon>
        <taxon>Bacillales</taxon>
        <taxon>Paenibacillaceae</taxon>
        <taxon>Paenibacillus</taxon>
    </lineage>
</organism>
<reference evidence="1" key="1">
    <citation type="submission" date="2024-12" db="EMBL/GenBank/DDBJ databases">
        <authorList>
            <person name="Wu N."/>
        </authorList>
    </citation>
    <scope>NUCLEOTIDE SEQUENCE</scope>
    <source>
        <strain evidence="1">P15</strain>
    </source>
</reference>